<accession>A0A2S8SDC4</accession>
<keyword evidence="2" id="KW-1185">Reference proteome</keyword>
<name>A0A2S8SDC4_9RHOB</name>
<dbReference type="EMBL" id="PVEP01000001">
    <property type="protein sequence ID" value="PQV58851.1"/>
    <property type="molecule type" value="Genomic_DNA"/>
</dbReference>
<dbReference type="AlphaFoldDB" id="A0A2S8SDC4"/>
<dbReference type="Proteomes" id="UP000238338">
    <property type="component" value="Unassembled WGS sequence"/>
</dbReference>
<evidence type="ECO:0000313" key="2">
    <source>
        <dbReference type="Proteomes" id="UP000238338"/>
    </source>
</evidence>
<protein>
    <submittedName>
        <fullName evidence="1">Putative secreted protein</fullName>
    </submittedName>
</protein>
<comment type="caution">
    <text evidence="1">The sequence shown here is derived from an EMBL/GenBank/DDBJ whole genome shotgun (WGS) entry which is preliminary data.</text>
</comment>
<evidence type="ECO:0000313" key="1">
    <source>
        <dbReference type="EMBL" id="PQV58851.1"/>
    </source>
</evidence>
<proteinExistence type="predicted"/>
<reference evidence="1 2" key="1">
    <citation type="submission" date="2018-02" db="EMBL/GenBank/DDBJ databases">
        <title>Genomic Encyclopedia of Archaeal and Bacterial Type Strains, Phase II (KMG-II): from individual species to whole genera.</title>
        <authorList>
            <person name="Goeker M."/>
        </authorList>
    </citation>
    <scope>NUCLEOTIDE SEQUENCE [LARGE SCALE GENOMIC DNA]</scope>
    <source>
        <strain evidence="1 2">DSM 18921</strain>
    </source>
</reference>
<sequence length="174" mass="18171">MALSAMAGPLCAGTLPWDTGGDGDAAPVERPGAVQMVSGRFRTLPPAPGDAAHAAVPKAFAALLTRAVATLPDVTGKGPAKGRPWWQYNPRAGIAFYGPGPGGYSSFSWNKPETPDGTPHRVVALVAPHWLPQSKQLHPYRATPSAVPLPPAAPMLLAALAGMAALRRFRRRKG</sequence>
<gene>
    <name evidence="1" type="ORF">LX70_00668</name>
</gene>
<organism evidence="1 2">
    <name type="scientific">Albidovulum denitrificans</name>
    <dbReference type="NCBI Taxonomy" id="404881"/>
    <lineage>
        <taxon>Bacteria</taxon>
        <taxon>Pseudomonadati</taxon>
        <taxon>Pseudomonadota</taxon>
        <taxon>Alphaproteobacteria</taxon>
        <taxon>Rhodobacterales</taxon>
        <taxon>Paracoccaceae</taxon>
        <taxon>Albidovulum</taxon>
    </lineage>
</organism>